<organism evidence="2 3">
    <name type="scientific">Pseudanabaena frigida</name>
    <dbReference type="NCBI Taxonomy" id="945775"/>
    <lineage>
        <taxon>Bacteria</taxon>
        <taxon>Bacillati</taxon>
        <taxon>Cyanobacteriota</taxon>
        <taxon>Cyanophyceae</taxon>
        <taxon>Pseudanabaenales</taxon>
        <taxon>Pseudanabaenaceae</taxon>
        <taxon>Pseudanabaena</taxon>
    </lineage>
</organism>
<evidence type="ECO:0000259" key="1">
    <source>
        <dbReference type="Pfam" id="PF14065"/>
    </source>
</evidence>
<accession>A0A2W4VXI5</accession>
<gene>
    <name evidence="2" type="ORF">DCF19_19710</name>
</gene>
<evidence type="ECO:0000313" key="2">
    <source>
        <dbReference type="EMBL" id="PZO37056.1"/>
    </source>
</evidence>
<dbReference type="EMBL" id="QBML01000034">
    <property type="protein sequence ID" value="PZO37056.1"/>
    <property type="molecule type" value="Genomic_DNA"/>
</dbReference>
<comment type="caution">
    <text evidence="2">The sequence shown here is derived from an EMBL/GenBank/DDBJ whole genome shotgun (WGS) entry which is preliminary data.</text>
</comment>
<sequence length="420" mass="45770">MSNYLAIATVTATLQRILQAVIQQDIEGARATTLPPGGISTGAPEVGVNIFLYQISNNPSLANLDSTPNRMKGNPLNRQVAVDLHYMMSCYGNDAELQPQRVLGSIITTLTDKRILTPELIRSTCSDPTFPFLVDSDLADQIQNITIVPVNISLEDLSKAWSVFYQVPYVVSVAYKACLIILEGREAFQRPLPIRDLSPAGIAPFPASPHIEQVSVQGSRFEPITLGSVLIIRGRNLQSQTVEIQIGDLAIAPTSVQDREIVFSLASLSLPAIQAGVQSLQVVHKVASSSPLITNVITSNVLAFVLCPTIVSVTVENLEVIEDNLRSAMAIVQLDVLVREKQKVVLALNEWTVDSPAIYMFDRPPQPSTSSTIEIPIPSITTGEYLVRIRIDGAESQLGVDDDPDSPTYNWYDSPKITIL</sequence>
<proteinExistence type="predicted"/>
<reference evidence="2 3" key="1">
    <citation type="submission" date="2018-04" db="EMBL/GenBank/DDBJ databases">
        <authorList>
            <person name="Go L.Y."/>
            <person name="Mitchell J.A."/>
        </authorList>
    </citation>
    <scope>NUCLEOTIDE SEQUENCE [LARGE SCALE GENOMIC DNA]</scope>
    <source>
        <strain evidence="2">ULC066bin1</strain>
    </source>
</reference>
<dbReference type="Pfam" id="PF14065">
    <property type="entry name" value="Pvc16_N"/>
    <property type="match status" value="1"/>
</dbReference>
<dbReference type="AlphaFoldDB" id="A0A2W4VXI5"/>
<reference evidence="2 3" key="2">
    <citation type="submission" date="2018-06" db="EMBL/GenBank/DDBJ databases">
        <title>Metagenomic assembly of (sub)arctic Cyanobacteria and their associated microbiome from non-axenic cultures.</title>
        <authorList>
            <person name="Baurain D."/>
        </authorList>
    </citation>
    <scope>NUCLEOTIDE SEQUENCE [LARGE SCALE GENOMIC DNA]</scope>
    <source>
        <strain evidence="2">ULC066bin1</strain>
    </source>
</reference>
<dbReference type="Proteomes" id="UP000249467">
    <property type="component" value="Unassembled WGS sequence"/>
</dbReference>
<evidence type="ECO:0000313" key="3">
    <source>
        <dbReference type="Proteomes" id="UP000249467"/>
    </source>
</evidence>
<dbReference type="InterPro" id="IPR025351">
    <property type="entry name" value="Pvc16_N"/>
</dbReference>
<feature type="domain" description="Pvc16 N-terminal" evidence="1">
    <location>
        <begin position="9"/>
        <end position="195"/>
    </location>
</feature>
<name>A0A2W4VXI5_9CYAN</name>
<protein>
    <submittedName>
        <fullName evidence="2">DUF4255 domain-containing protein</fullName>
    </submittedName>
</protein>